<dbReference type="InterPro" id="IPR006300">
    <property type="entry name" value="FlgB"/>
</dbReference>
<keyword evidence="10" id="KW-1185">Reference proteome</keyword>
<dbReference type="RefSeq" id="WP_156738751.1">
    <property type="nucleotide sequence ID" value="NZ_CACRYJ010000004.1"/>
</dbReference>
<keyword evidence="9" id="KW-0966">Cell projection</keyword>
<feature type="domain" description="Flagellar basal body rod protein N-terminal" evidence="8">
    <location>
        <begin position="11"/>
        <end position="37"/>
    </location>
</feature>
<protein>
    <recommendedName>
        <fullName evidence="3 6">Flagellar basal body rod protein FlgB</fullName>
    </recommendedName>
</protein>
<dbReference type="InterPro" id="IPR001444">
    <property type="entry name" value="Flag_bb_rod_N"/>
</dbReference>
<evidence type="ECO:0000256" key="3">
    <source>
        <dbReference type="ARBA" id="ARBA00014376"/>
    </source>
</evidence>
<keyword evidence="9" id="KW-0282">Flagellum</keyword>
<organism evidence="9 10">
    <name type="scientific">Occultella aeris</name>
    <dbReference type="NCBI Taxonomy" id="2761496"/>
    <lineage>
        <taxon>Bacteria</taxon>
        <taxon>Bacillati</taxon>
        <taxon>Actinomycetota</taxon>
        <taxon>Actinomycetes</taxon>
        <taxon>Micrococcales</taxon>
        <taxon>Ruaniaceae</taxon>
        <taxon>Occultella</taxon>
    </lineage>
</organism>
<evidence type="ECO:0000256" key="7">
    <source>
        <dbReference type="SAM" id="MobiDB-lite"/>
    </source>
</evidence>
<dbReference type="Pfam" id="PF00460">
    <property type="entry name" value="Flg_bb_rod"/>
    <property type="match status" value="1"/>
</dbReference>
<evidence type="ECO:0000313" key="9">
    <source>
        <dbReference type="EMBL" id="VZO34895.1"/>
    </source>
</evidence>
<keyword evidence="9" id="KW-0969">Cilium</keyword>
<comment type="function">
    <text evidence="5 6">Structural component of flagellum, the bacterial motility apparatus. Part of the rod structure of flagellar basal body.</text>
</comment>
<keyword evidence="4 6" id="KW-0975">Bacterial flagellum</keyword>
<dbReference type="PROSITE" id="PS00588">
    <property type="entry name" value="FLAGELLA_BB_ROD"/>
    <property type="match status" value="1"/>
</dbReference>
<feature type="region of interest" description="Disordered" evidence="7">
    <location>
        <begin position="52"/>
        <end position="77"/>
    </location>
</feature>
<dbReference type="PIRSF" id="PIRSF002889">
    <property type="entry name" value="Rod_FlgB"/>
    <property type="match status" value="1"/>
</dbReference>
<feature type="compositionally biased region" description="Basic and acidic residues" evidence="7">
    <location>
        <begin position="56"/>
        <end position="70"/>
    </location>
</feature>
<accession>A0A7M4DDH6</accession>
<proteinExistence type="inferred from homology"/>
<evidence type="ECO:0000313" key="10">
    <source>
        <dbReference type="Proteomes" id="UP000419743"/>
    </source>
</evidence>
<evidence type="ECO:0000256" key="2">
    <source>
        <dbReference type="ARBA" id="ARBA00009677"/>
    </source>
</evidence>
<sequence length="114" mass="12160">MLESVTALAISSALDGLSARQRAIASNIANVNTPNYTARRVAFEDAITRSVASGDGRAEATEQRSLEPTRLDGNNVNLDTETLSNVDTVLRFQFAARAAEGPFTGLRTAMRTSS</sequence>
<comment type="subunit">
    <text evidence="6">The basal body constitutes a major portion of the flagellar organelle and consists of a number of rings mounted on a central rod.</text>
</comment>
<dbReference type="AlphaFoldDB" id="A0A7M4DDH6"/>
<dbReference type="EMBL" id="CACRYJ010000004">
    <property type="protein sequence ID" value="VZO34895.1"/>
    <property type="molecule type" value="Genomic_DNA"/>
</dbReference>
<evidence type="ECO:0000256" key="5">
    <source>
        <dbReference type="ARBA" id="ARBA00024934"/>
    </source>
</evidence>
<comment type="caution">
    <text evidence="9">The sequence shown here is derived from an EMBL/GenBank/DDBJ whole genome shotgun (WGS) entry which is preliminary data.</text>
</comment>
<dbReference type="InterPro" id="IPR019776">
    <property type="entry name" value="Flagellar_basal_body_rod_CS"/>
</dbReference>
<dbReference type="GO" id="GO:0030694">
    <property type="term" value="C:bacterial-type flagellum basal body, rod"/>
    <property type="evidence" value="ECO:0007669"/>
    <property type="project" value="InterPro"/>
</dbReference>
<dbReference type="GO" id="GO:0071973">
    <property type="term" value="P:bacterial-type flagellum-dependent cell motility"/>
    <property type="evidence" value="ECO:0007669"/>
    <property type="project" value="InterPro"/>
</dbReference>
<name>A0A7M4DDH6_9MICO</name>
<gene>
    <name evidence="9" type="primary">flgB</name>
    <name evidence="9" type="ORF">HALOF300_00165</name>
</gene>
<evidence type="ECO:0000259" key="8">
    <source>
        <dbReference type="Pfam" id="PF00460"/>
    </source>
</evidence>
<dbReference type="Proteomes" id="UP000419743">
    <property type="component" value="Unassembled WGS sequence"/>
</dbReference>
<evidence type="ECO:0000256" key="1">
    <source>
        <dbReference type="ARBA" id="ARBA00004117"/>
    </source>
</evidence>
<evidence type="ECO:0000256" key="4">
    <source>
        <dbReference type="ARBA" id="ARBA00023143"/>
    </source>
</evidence>
<evidence type="ECO:0000256" key="6">
    <source>
        <dbReference type="PIRNR" id="PIRNR002889"/>
    </source>
</evidence>
<comment type="similarity">
    <text evidence="2 6">Belongs to the flagella basal body rod proteins family.</text>
</comment>
<comment type="subcellular location">
    <subcellularLocation>
        <location evidence="1 6">Bacterial flagellum basal body</location>
    </subcellularLocation>
</comment>
<reference evidence="9 10" key="1">
    <citation type="submission" date="2019-11" db="EMBL/GenBank/DDBJ databases">
        <authorList>
            <person name="Criscuolo A."/>
        </authorList>
    </citation>
    <scope>NUCLEOTIDE SEQUENCE [LARGE SCALE GENOMIC DNA]</scope>
    <source>
        <strain evidence="9">CIP111667</strain>
    </source>
</reference>